<dbReference type="SUPFAM" id="SSF54495">
    <property type="entry name" value="UBC-like"/>
    <property type="match status" value="1"/>
</dbReference>
<sequence length="436" mass="50081">MSSREDCIIAQRDECDSMSAIFDEDFTLLCSDPVSYSIELSRPECHDYDYDNGNGNPSLPLCPGRRRPNVAHDYSENCPIRLSLVVSYPEMYPLVAPILRLVVPDDDVAERRGRILLHPVQERAVLDSAYDSIAGPGGPCVYGCVIAARDYVRRGGLVQAGLALLSDDCLARVLTYLVATVDDVEDACEAMPIFRGASMTNAVWRPMCRRRWGDKWGFRRRWERTNRDSRIRLDCSTNTNTNTNANDDNRQYWMRAYHAEEADAMRNAISREELGSMTFDIRYWFSSRSFRNQPDNMRDVLPTGLRESVGDVVFEGTGLVSARHRKLGSSKWVGLNCNGDEDDEGITRLVCSLDYTVHRTLNWGWELRSSEFVLRAMDKGDFDDQGNNHRYHDLWGDLIRGIVMQERPHWVQPTRFHDYNFREIPDDEDCKSMLSW</sequence>
<name>A0ABD3R7J7_9STRA</name>
<evidence type="ECO:0000259" key="1">
    <source>
        <dbReference type="PROSITE" id="PS50908"/>
    </source>
</evidence>
<keyword evidence="3" id="KW-1185">Reference proteome</keyword>
<evidence type="ECO:0000313" key="3">
    <source>
        <dbReference type="Proteomes" id="UP001530377"/>
    </source>
</evidence>
<protein>
    <recommendedName>
        <fullName evidence="1">RWD domain-containing protein</fullName>
    </recommendedName>
</protein>
<feature type="domain" description="RWD" evidence="1">
    <location>
        <begin position="13"/>
        <end position="155"/>
    </location>
</feature>
<dbReference type="PROSITE" id="PS50908">
    <property type="entry name" value="RWD"/>
    <property type="match status" value="1"/>
</dbReference>
<dbReference type="EMBL" id="JALLPB020000451">
    <property type="protein sequence ID" value="KAL3808989.1"/>
    <property type="molecule type" value="Genomic_DNA"/>
</dbReference>
<evidence type="ECO:0000313" key="2">
    <source>
        <dbReference type="EMBL" id="KAL3808989.1"/>
    </source>
</evidence>
<gene>
    <name evidence="2" type="ORF">ACHAXA_010132</name>
</gene>
<dbReference type="Pfam" id="PF05773">
    <property type="entry name" value="RWD"/>
    <property type="match status" value="1"/>
</dbReference>
<dbReference type="Gene3D" id="3.10.110.10">
    <property type="entry name" value="Ubiquitin Conjugating Enzyme"/>
    <property type="match status" value="1"/>
</dbReference>
<accession>A0ABD3R7J7</accession>
<dbReference type="InterPro" id="IPR036047">
    <property type="entry name" value="F-box-like_dom_sf"/>
</dbReference>
<proteinExistence type="predicted"/>
<reference evidence="2 3" key="1">
    <citation type="submission" date="2024-10" db="EMBL/GenBank/DDBJ databases">
        <title>Updated reference genomes for cyclostephanoid diatoms.</title>
        <authorList>
            <person name="Roberts W.R."/>
            <person name="Alverson A.J."/>
        </authorList>
    </citation>
    <scope>NUCLEOTIDE SEQUENCE [LARGE SCALE GENOMIC DNA]</scope>
    <source>
        <strain evidence="2 3">AJA228-03</strain>
    </source>
</reference>
<dbReference type="InterPro" id="IPR016135">
    <property type="entry name" value="UBQ-conjugating_enzyme/RWD"/>
</dbReference>
<dbReference type="Proteomes" id="UP001530377">
    <property type="component" value="Unassembled WGS sequence"/>
</dbReference>
<dbReference type="SUPFAM" id="SSF81383">
    <property type="entry name" value="F-box domain"/>
    <property type="match status" value="1"/>
</dbReference>
<comment type="caution">
    <text evidence="2">The sequence shown here is derived from an EMBL/GenBank/DDBJ whole genome shotgun (WGS) entry which is preliminary data.</text>
</comment>
<dbReference type="AlphaFoldDB" id="A0ABD3R7J7"/>
<dbReference type="InterPro" id="IPR006575">
    <property type="entry name" value="RWD_dom"/>
</dbReference>
<organism evidence="2 3">
    <name type="scientific">Cyclostephanos tholiformis</name>
    <dbReference type="NCBI Taxonomy" id="382380"/>
    <lineage>
        <taxon>Eukaryota</taxon>
        <taxon>Sar</taxon>
        <taxon>Stramenopiles</taxon>
        <taxon>Ochrophyta</taxon>
        <taxon>Bacillariophyta</taxon>
        <taxon>Coscinodiscophyceae</taxon>
        <taxon>Thalassiosirophycidae</taxon>
        <taxon>Stephanodiscales</taxon>
        <taxon>Stephanodiscaceae</taxon>
        <taxon>Cyclostephanos</taxon>
    </lineage>
</organism>